<feature type="domain" description="Prokaryotic-type class I peptide chain release factors" evidence="2">
    <location>
        <begin position="6"/>
        <end position="129"/>
    </location>
</feature>
<name>A0A1G2HGI1_9BACT</name>
<dbReference type="Proteomes" id="UP000178509">
    <property type="component" value="Unassembled WGS sequence"/>
</dbReference>
<reference evidence="3 4" key="1">
    <citation type="journal article" date="2016" name="Nat. Commun.">
        <title>Thousands of microbial genomes shed light on interconnected biogeochemical processes in an aquifer system.</title>
        <authorList>
            <person name="Anantharaman K."/>
            <person name="Brown C.T."/>
            <person name="Hug L.A."/>
            <person name="Sharon I."/>
            <person name="Castelle C.J."/>
            <person name="Probst A.J."/>
            <person name="Thomas B.C."/>
            <person name="Singh A."/>
            <person name="Wilkins M.J."/>
            <person name="Karaoz U."/>
            <person name="Brodie E.L."/>
            <person name="Williams K.H."/>
            <person name="Hubbard S.S."/>
            <person name="Banfield J.F."/>
        </authorList>
    </citation>
    <scope>NUCLEOTIDE SEQUENCE [LARGE SCALE GENOMIC DNA]</scope>
</reference>
<feature type="compositionally biased region" description="Basic residues" evidence="1">
    <location>
        <begin position="99"/>
        <end position="109"/>
    </location>
</feature>
<comment type="caution">
    <text evidence="3">The sequence shown here is derived from an EMBL/GenBank/DDBJ whole genome shotgun (WGS) entry which is preliminary data.</text>
</comment>
<sequence length="138" mass="15830">MPKARLDIRDVERETMFSSGPGGQNVNKVESGVRLRFNIAESQKLTEGQKSVLFGRLGSRLTESGELLVQSTESRSQYDNTQNALERLNKIINDALKPIKKRVKTKPTKASREKRLEDKKHQAEKKEQRKKPKVPPRY</sequence>
<dbReference type="PANTHER" id="PTHR47814:SF1">
    <property type="entry name" value="PEPTIDYL-TRNA HYDROLASE ARFB"/>
    <property type="match status" value="1"/>
</dbReference>
<gene>
    <name evidence="3" type="ORF">A3H51_02015</name>
</gene>
<accession>A0A1G2HGI1</accession>
<evidence type="ECO:0000313" key="4">
    <source>
        <dbReference type="Proteomes" id="UP000178509"/>
    </source>
</evidence>
<feature type="compositionally biased region" description="Basic and acidic residues" evidence="1">
    <location>
        <begin position="110"/>
        <end position="127"/>
    </location>
</feature>
<dbReference type="GO" id="GO:0043022">
    <property type="term" value="F:ribosome binding"/>
    <property type="evidence" value="ECO:0007669"/>
    <property type="project" value="TreeGrafter"/>
</dbReference>
<dbReference type="GO" id="GO:0004045">
    <property type="term" value="F:peptidyl-tRNA hydrolase activity"/>
    <property type="evidence" value="ECO:0007669"/>
    <property type="project" value="TreeGrafter"/>
</dbReference>
<dbReference type="GO" id="GO:0003747">
    <property type="term" value="F:translation release factor activity"/>
    <property type="evidence" value="ECO:0007669"/>
    <property type="project" value="InterPro"/>
</dbReference>
<evidence type="ECO:0000256" key="1">
    <source>
        <dbReference type="SAM" id="MobiDB-lite"/>
    </source>
</evidence>
<dbReference type="EMBL" id="MHOJ01000040">
    <property type="protein sequence ID" value="OGZ61597.1"/>
    <property type="molecule type" value="Genomic_DNA"/>
</dbReference>
<feature type="compositionally biased region" description="Basic residues" evidence="1">
    <location>
        <begin position="128"/>
        <end position="138"/>
    </location>
</feature>
<evidence type="ECO:0000313" key="3">
    <source>
        <dbReference type="EMBL" id="OGZ61597.1"/>
    </source>
</evidence>
<proteinExistence type="predicted"/>
<dbReference type="Pfam" id="PF00472">
    <property type="entry name" value="RF-1"/>
    <property type="match status" value="1"/>
</dbReference>
<dbReference type="InterPro" id="IPR000352">
    <property type="entry name" value="Pep_chain_release_fac_I"/>
</dbReference>
<dbReference type="GO" id="GO:0072344">
    <property type="term" value="P:rescue of stalled ribosome"/>
    <property type="evidence" value="ECO:0007669"/>
    <property type="project" value="TreeGrafter"/>
</dbReference>
<dbReference type="NCBIfam" id="NF006718">
    <property type="entry name" value="PRK09256.1"/>
    <property type="match status" value="1"/>
</dbReference>
<dbReference type="AlphaFoldDB" id="A0A1G2HGI1"/>
<dbReference type="STRING" id="1802164.A3H51_02015"/>
<organism evidence="3 4">
    <name type="scientific">Candidatus Spechtbacteria bacterium RIFCSPLOWO2_02_FULL_38_8</name>
    <dbReference type="NCBI Taxonomy" id="1802164"/>
    <lineage>
        <taxon>Bacteria</taxon>
        <taxon>Candidatus Spechtiibacteriota</taxon>
    </lineage>
</organism>
<dbReference type="Gene3D" id="3.30.160.20">
    <property type="match status" value="1"/>
</dbReference>
<protein>
    <recommendedName>
        <fullName evidence="2">Prokaryotic-type class I peptide chain release factors domain-containing protein</fullName>
    </recommendedName>
</protein>
<dbReference type="PANTHER" id="PTHR47814">
    <property type="entry name" value="PEPTIDYL-TRNA HYDROLASE ARFB"/>
    <property type="match status" value="1"/>
</dbReference>
<evidence type="ECO:0000259" key="2">
    <source>
        <dbReference type="Pfam" id="PF00472"/>
    </source>
</evidence>
<dbReference type="SUPFAM" id="SSF110916">
    <property type="entry name" value="Peptidyl-tRNA hydrolase domain-like"/>
    <property type="match status" value="1"/>
</dbReference>
<feature type="region of interest" description="Disordered" evidence="1">
    <location>
        <begin position="99"/>
        <end position="138"/>
    </location>
</feature>